<evidence type="ECO:0000256" key="1">
    <source>
        <dbReference type="ARBA" id="ARBA00001933"/>
    </source>
</evidence>
<comment type="catalytic activity">
    <reaction evidence="9">
        <text>L-alanine + 2-oxoglutarate = pyruvate + L-glutamate</text>
        <dbReference type="Rhea" id="RHEA:19453"/>
        <dbReference type="ChEBI" id="CHEBI:15361"/>
        <dbReference type="ChEBI" id="CHEBI:16810"/>
        <dbReference type="ChEBI" id="CHEBI:29985"/>
        <dbReference type="ChEBI" id="CHEBI:57972"/>
        <dbReference type="EC" id="2.6.1.2"/>
    </reaction>
</comment>
<evidence type="ECO:0000256" key="6">
    <source>
        <dbReference type="ARBA" id="ARBA00025708"/>
    </source>
</evidence>
<evidence type="ECO:0000313" key="11">
    <source>
        <dbReference type="Proteomes" id="UP000824540"/>
    </source>
</evidence>
<dbReference type="AlphaFoldDB" id="A0A8T2N0N3"/>
<comment type="similarity">
    <text evidence="7">Belongs to the class-I pyridoxal-phosphate-dependent aminotransferase family. Alanine aminotransferase subfamily.</text>
</comment>
<dbReference type="InterPro" id="IPR015422">
    <property type="entry name" value="PyrdxlP-dep_Trfase_small"/>
</dbReference>
<dbReference type="FunFam" id="1.10.287.1970:FF:000001">
    <property type="entry name" value="Alanine aminotransferase 2"/>
    <property type="match status" value="1"/>
</dbReference>
<dbReference type="SUPFAM" id="SSF53383">
    <property type="entry name" value="PLP-dependent transferases"/>
    <property type="match status" value="1"/>
</dbReference>
<reference evidence="10" key="1">
    <citation type="thesis" date="2021" institute="BYU ScholarsArchive" country="Provo, UT, USA">
        <title>Applications of and Algorithms for Genome Assembly and Genomic Analyses with an Emphasis on Marine Teleosts.</title>
        <authorList>
            <person name="Pickett B.D."/>
        </authorList>
    </citation>
    <scope>NUCLEOTIDE SEQUENCE</scope>
    <source>
        <strain evidence="10">HI-2016</strain>
    </source>
</reference>
<gene>
    <name evidence="10" type="ORF">JZ751_027168</name>
</gene>
<evidence type="ECO:0000313" key="10">
    <source>
        <dbReference type="EMBL" id="KAG9330147.1"/>
    </source>
</evidence>
<evidence type="ECO:0000256" key="5">
    <source>
        <dbReference type="ARBA" id="ARBA00022898"/>
    </source>
</evidence>
<dbReference type="Gene3D" id="3.90.1150.10">
    <property type="entry name" value="Aspartate Aminotransferase, domain 1"/>
    <property type="match status" value="1"/>
</dbReference>
<comment type="subunit">
    <text evidence="2">Homodimer.</text>
</comment>
<dbReference type="EMBL" id="JAFBMS010000731">
    <property type="protein sequence ID" value="KAG9330147.1"/>
    <property type="molecule type" value="Genomic_DNA"/>
</dbReference>
<evidence type="ECO:0000256" key="7">
    <source>
        <dbReference type="ARBA" id="ARBA00025785"/>
    </source>
</evidence>
<name>A0A8T2N0N3_9TELE</name>
<keyword evidence="5" id="KW-0663">Pyridoxal phosphate</keyword>
<evidence type="ECO:0000256" key="3">
    <source>
        <dbReference type="ARBA" id="ARBA00022576"/>
    </source>
</evidence>
<dbReference type="OrthoDB" id="1732682at2759"/>
<dbReference type="Gene3D" id="3.40.640.10">
    <property type="entry name" value="Type I PLP-dependent aspartate aminotransferase-like (Major domain)"/>
    <property type="match status" value="2"/>
</dbReference>
<dbReference type="EC" id="2.6.1.2" evidence="8"/>
<accession>A0A8T2N0N3</accession>
<keyword evidence="11" id="KW-1185">Reference proteome</keyword>
<comment type="caution">
    <text evidence="10">The sequence shown here is derived from an EMBL/GenBank/DDBJ whole genome shotgun (WGS) entry which is preliminary data.</text>
</comment>
<keyword evidence="3" id="KW-0032">Aminotransferase</keyword>
<dbReference type="PANTHER" id="PTHR11751">
    <property type="entry name" value="ALANINE AMINOTRANSFERASE"/>
    <property type="match status" value="1"/>
</dbReference>
<keyword evidence="4" id="KW-0808">Transferase</keyword>
<evidence type="ECO:0000256" key="9">
    <source>
        <dbReference type="ARBA" id="ARBA00047412"/>
    </source>
</evidence>
<organism evidence="10 11">
    <name type="scientific">Albula glossodonta</name>
    <name type="common">roundjaw bonefish</name>
    <dbReference type="NCBI Taxonomy" id="121402"/>
    <lineage>
        <taxon>Eukaryota</taxon>
        <taxon>Metazoa</taxon>
        <taxon>Chordata</taxon>
        <taxon>Craniata</taxon>
        <taxon>Vertebrata</taxon>
        <taxon>Euteleostomi</taxon>
        <taxon>Actinopterygii</taxon>
        <taxon>Neopterygii</taxon>
        <taxon>Teleostei</taxon>
        <taxon>Albuliformes</taxon>
        <taxon>Albulidae</taxon>
        <taxon>Albula</taxon>
    </lineage>
</organism>
<dbReference type="Gene3D" id="1.10.287.1970">
    <property type="match status" value="1"/>
</dbReference>
<dbReference type="GO" id="GO:0004021">
    <property type="term" value="F:L-alanine:2-oxoglutarate aminotransferase activity"/>
    <property type="evidence" value="ECO:0007669"/>
    <property type="project" value="UniProtKB-EC"/>
</dbReference>
<dbReference type="PANTHER" id="PTHR11751:SF311">
    <property type="entry name" value="ALANINE AMINOTRANSFERASE 2"/>
    <property type="match status" value="1"/>
</dbReference>
<dbReference type="InterPro" id="IPR015421">
    <property type="entry name" value="PyrdxlP-dep_Trfase_major"/>
</dbReference>
<dbReference type="InterPro" id="IPR045088">
    <property type="entry name" value="ALAT1/2-like"/>
</dbReference>
<protein>
    <recommendedName>
        <fullName evidence="8">alanine transaminase</fullName>
        <ecNumber evidence="8">2.6.1.2</ecNumber>
    </recommendedName>
</protein>
<dbReference type="Proteomes" id="UP000824540">
    <property type="component" value="Unassembled WGS sequence"/>
</dbReference>
<proteinExistence type="inferred from homology"/>
<evidence type="ECO:0000256" key="4">
    <source>
        <dbReference type="ARBA" id="ARBA00022679"/>
    </source>
</evidence>
<comment type="pathway">
    <text evidence="6">Amino-acid degradation; L-alanine degradation via transaminase pathway; pyruvate from L-alanine: step 1/1.</text>
</comment>
<dbReference type="InterPro" id="IPR015424">
    <property type="entry name" value="PyrdxlP-dep_Trfase"/>
</dbReference>
<evidence type="ECO:0000256" key="2">
    <source>
        <dbReference type="ARBA" id="ARBA00011738"/>
    </source>
</evidence>
<evidence type="ECO:0000256" key="8">
    <source>
        <dbReference type="ARBA" id="ARBA00026106"/>
    </source>
</evidence>
<comment type="cofactor">
    <cofactor evidence="1">
        <name>pyridoxal 5'-phosphate</name>
        <dbReference type="ChEBI" id="CHEBI:597326"/>
    </cofactor>
</comment>
<sequence length="495" mass="54216">MHRLTFLTNQYLAAGVLKHPSSQLSRKALSVSCCVQAVTPRTQGFVEQPGSKRFSTAEATVAATENGKVREKTLTMETLNPQVKAVEYAVRGPIVIKAGEIERELQQSKKKPFTEVIKANIGDAHAMGQQPITFLRQVVALCSCPELLDSPLFPEDAKLRARRILQGCGGQSIGSYSASQGVECIRKDVAAYVEQRDRGSILKLLVSGEGPSRTGVMIPIPQYPLYSAAIAELDAVQVNYYLDEDNCQVQSRKCIEDVLHFAYEEKLFVLSDEVYQDNIYSPECQFHSFKKVLYEMGPEYFNNVELASFHSTSKGYTGDSAPPRPAPPAPWLLEPPFLTAPPPRLSSRCGFRGGYMEVLNLDPDVQAQLIKLLSVRLCPPVLGQAAMDVIVNPPSSSEASHAQFIKEKKAVLGALAEKAKLTEQTLNTVPGINLDPPGCKIAQGKLGMAPDMFYCLRLLEETGICVVPGSGFGQKEGTYHFRYTSITLSCVHAVV</sequence>